<reference evidence="2" key="1">
    <citation type="submission" date="2020-09" db="EMBL/GenBank/DDBJ databases">
        <title>Taishania pollutisoli gen. nov., sp. nov., Isolated from Tetrabromobisphenol A-Contaminated Soil.</title>
        <authorList>
            <person name="Chen Q."/>
        </authorList>
    </citation>
    <scope>NUCLEOTIDE SEQUENCE</scope>
    <source>
        <strain evidence="2">CZZ-1</strain>
    </source>
</reference>
<comment type="caution">
    <text evidence="2">The sequence shown here is derived from an EMBL/GenBank/DDBJ whole genome shotgun (WGS) entry which is preliminary data.</text>
</comment>
<feature type="repeat" description="TPR" evidence="1">
    <location>
        <begin position="344"/>
        <end position="377"/>
    </location>
</feature>
<evidence type="ECO:0000313" key="3">
    <source>
        <dbReference type="Proteomes" id="UP000652681"/>
    </source>
</evidence>
<dbReference type="Pfam" id="PF14559">
    <property type="entry name" value="TPR_19"/>
    <property type="match status" value="1"/>
</dbReference>
<dbReference type="Pfam" id="PF00515">
    <property type="entry name" value="TPR_1"/>
    <property type="match status" value="2"/>
</dbReference>
<dbReference type="SUPFAM" id="SSF48452">
    <property type="entry name" value="TPR-like"/>
    <property type="match status" value="2"/>
</dbReference>
<feature type="repeat" description="TPR" evidence="1">
    <location>
        <begin position="208"/>
        <end position="241"/>
    </location>
</feature>
<dbReference type="Proteomes" id="UP000652681">
    <property type="component" value="Unassembled WGS sequence"/>
</dbReference>
<dbReference type="PROSITE" id="PS50005">
    <property type="entry name" value="TPR"/>
    <property type="match status" value="8"/>
</dbReference>
<evidence type="ECO:0000256" key="1">
    <source>
        <dbReference type="PROSITE-ProRule" id="PRU00339"/>
    </source>
</evidence>
<feature type="repeat" description="TPR" evidence="1">
    <location>
        <begin position="310"/>
        <end position="343"/>
    </location>
</feature>
<feature type="repeat" description="TPR" evidence="1">
    <location>
        <begin position="103"/>
        <end position="136"/>
    </location>
</feature>
<dbReference type="InterPro" id="IPR011990">
    <property type="entry name" value="TPR-like_helical_dom_sf"/>
</dbReference>
<dbReference type="Gene3D" id="1.25.40.10">
    <property type="entry name" value="Tetratricopeptide repeat domain"/>
    <property type="match status" value="1"/>
</dbReference>
<dbReference type="Pfam" id="PF13181">
    <property type="entry name" value="TPR_8"/>
    <property type="match status" value="2"/>
</dbReference>
<feature type="repeat" description="TPR" evidence="1">
    <location>
        <begin position="140"/>
        <end position="173"/>
    </location>
</feature>
<proteinExistence type="predicted"/>
<gene>
    <name evidence="2" type="ORF">H9Y05_10970</name>
</gene>
<dbReference type="PANTHER" id="PTHR12558">
    <property type="entry name" value="CELL DIVISION CYCLE 16,23,27"/>
    <property type="match status" value="1"/>
</dbReference>
<dbReference type="PANTHER" id="PTHR12558:SF13">
    <property type="entry name" value="CELL DIVISION CYCLE PROTEIN 27 HOMOLOG"/>
    <property type="match status" value="1"/>
</dbReference>
<dbReference type="SMART" id="SM00028">
    <property type="entry name" value="TPR"/>
    <property type="match status" value="8"/>
</dbReference>
<dbReference type="EMBL" id="JACVEL010000007">
    <property type="protein sequence ID" value="MBC9812989.1"/>
    <property type="molecule type" value="Genomic_DNA"/>
</dbReference>
<keyword evidence="1" id="KW-0802">TPR repeat</keyword>
<evidence type="ECO:0000313" key="2">
    <source>
        <dbReference type="EMBL" id="MBC9812989.1"/>
    </source>
</evidence>
<protein>
    <submittedName>
        <fullName evidence="2">Tetratricopeptide repeat protein</fullName>
    </submittedName>
</protein>
<dbReference type="RefSeq" id="WP_163491092.1">
    <property type="nucleotide sequence ID" value="NZ_JACVEL010000007.1"/>
</dbReference>
<dbReference type="PROSITE" id="PS50293">
    <property type="entry name" value="TPR_REGION"/>
    <property type="match status" value="2"/>
</dbReference>
<name>A0A8J6PK50_9FLAO</name>
<feature type="repeat" description="TPR" evidence="1">
    <location>
        <begin position="174"/>
        <end position="207"/>
    </location>
</feature>
<organism evidence="2 3">
    <name type="scientific">Taishania pollutisoli</name>
    <dbReference type="NCBI Taxonomy" id="2766479"/>
    <lineage>
        <taxon>Bacteria</taxon>
        <taxon>Pseudomonadati</taxon>
        <taxon>Bacteroidota</taxon>
        <taxon>Flavobacteriia</taxon>
        <taxon>Flavobacteriales</taxon>
        <taxon>Crocinitomicaceae</taxon>
        <taxon>Taishania</taxon>
    </lineage>
</organism>
<accession>A0A8J6PK50</accession>
<keyword evidence="3" id="KW-1185">Reference proteome</keyword>
<feature type="repeat" description="TPR" evidence="1">
    <location>
        <begin position="276"/>
        <end position="309"/>
    </location>
</feature>
<dbReference type="InterPro" id="IPR019734">
    <property type="entry name" value="TPR_rpt"/>
</dbReference>
<sequence length="468" mass="53659">MFDSEEDDFFDANLNEDIANFENYLKGGAMGFVDSDRLEFLIDHYLMNSQYSKANQAADYARDQFPYYSVFTIRKAQAMSAIGQLKEALNLLNAVEKMEFGSAELMLTKASIFSQLRDHKQAIKYFNEALRLVEGEEDRDEIYLDLAMEYQALRDFNGALKVLEEAIKINPSNEGAIYEIAYCYDQLGNFEQAIKCYSDFIDENPYSFTAWYNLGNAYSKLEDYEKAIDAYGYCIVINEDFGPVYFNLGNAYMGQDDFQQAIDAFQKCMDLDGEDPMAFCYMGECFEQLGDLDSAEFYYRRSLDLAPLLPDAWLGLGIVEDLKGNTREGITLITKASELDPDNSGIFHVLAGAYEKVEQIEEAAYYFDKSLKLDSTDEDCLRGFVQLLSKVEPDTEILSFLQNFQAEYGANDSIDLLIVNQLWRLGRKEEAVSLFRLCVEKNLEYAKEIFEINSDLRQVSEFIHLTEQ</sequence>
<dbReference type="AlphaFoldDB" id="A0A8J6PK50"/>
<feature type="repeat" description="TPR" evidence="1">
    <location>
        <begin position="242"/>
        <end position="275"/>
    </location>
</feature>